<dbReference type="AlphaFoldDB" id="A0A1I7ZGI6"/>
<dbReference type="PANTHER" id="PTHR22812">
    <property type="entry name" value="CHROMOBOX PROTEIN"/>
    <property type="match status" value="1"/>
</dbReference>
<dbReference type="SMART" id="SM00298">
    <property type="entry name" value="CHROMO"/>
    <property type="match status" value="1"/>
</dbReference>
<dbReference type="InterPro" id="IPR051219">
    <property type="entry name" value="Heterochromatin_chromo-domain"/>
</dbReference>
<proteinExistence type="predicted"/>
<protein>
    <submittedName>
        <fullName evidence="6">Chromo domain-containing protein</fullName>
    </submittedName>
</protein>
<comment type="subcellular location">
    <subcellularLocation>
        <location evidence="1">Nucleus</location>
    </subcellularLocation>
</comment>
<dbReference type="PROSITE" id="PS50013">
    <property type="entry name" value="CHROMO_2"/>
    <property type="match status" value="1"/>
</dbReference>
<dbReference type="Pfam" id="PF00385">
    <property type="entry name" value="Chromo"/>
    <property type="match status" value="1"/>
</dbReference>
<dbReference type="WBParaSite" id="L893_g2610.t1">
    <property type="protein sequence ID" value="L893_g2610.t1"/>
    <property type="gene ID" value="L893_g2610"/>
</dbReference>
<evidence type="ECO:0000313" key="6">
    <source>
        <dbReference type="WBParaSite" id="L893_g2610.t1"/>
    </source>
</evidence>
<dbReference type="Gene3D" id="2.40.50.40">
    <property type="match status" value="2"/>
</dbReference>
<dbReference type="Proteomes" id="UP000095287">
    <property type="component" value="Unplaced"/>
</dbReference>
<accession>A0A1I7ZGI6</accession>
<evidence type="ECO:0000256" key="2">
    <source>
        <dbReference type="ARBA" id="ARBA00023242"/>
    </source>
</evidence>
<feature type="domain" description="Chromo" evidence="4">
    <location>
        <begin position="39"/>
        <end position="93"/>
    </location>
</feature>
<dbReference type="SUPFAM" id="SSF54160">
    <property type="entry name" value="Chromo domain-like"/>
    <property type="match status" value="2"/>
</dbReference>
<evidence type="ECO:0000259" key="4">
    <source>
        <dbReference type="PROSITE" id="PS50013"/>
    </source>
</evidence>
<keyword evidence="5" id="KW-1185">Reference proteome</keyword>
<organism evidence="5 6">
    <name type="scientific">Steinernema glaseri</name>
    <dbReference type="NCBI Taxonomy" id="37863"/>
    <lineage>
        <taxon>Eukaryota</taxon>
        <taxon>Metazoa</taxon>
        <taxon>Ecdysozoa</taxon>
        <taxon>Nematoda</taxon>
        <taxon>Chromadorea</taxon>
        <taxon>Rhabditida</taxon>
        <taxon>Tylenchina</taxon>
        <taxon>Panagrolaimomorpha</taxon>
        <taxon>Strongyloidoidea</taxon>
        <taxon>Steinernematidae</taxon>
        <taxon>Steinernema</taxon>
    </lineage>
</organism>
<reference evidence="6" key="1">
    <citation type="submission" date="2016-11" db="UniProtKB">
        <authorList>
            <consortium name="WormBaseParasite"/>
        </authorList>
    </citation>
    <scope>IDENTIFICATION</scope>
</reference>
<name>A0A1I7ZGI6_9BILA</name>
<evidence type="ECO:0000313" key="5">
    <source>
        <dbReference type="Proteomes" id="UP000095287"/>
    </source>
</evidence>
<dbReference type="GO" id="GO:0005634">
    <property type="term" value="C:nucleus"/>
    <property type="evidence" value="ECO:0007669"/>
    <property type="project" value="UniProtKB-SubCell"/>
</dbReference>
<dbReference type="InterPro" id="IPR023780">
    <property type="entry name" value="Chromo_domain"/>
</dbReference>
<evidence type="ECO:0000256" key="3">
    <source>
        <dbReference type="SAM" id="MobiDB-lite"/>
    </source>
</evidence>
<feature type="region of interest" description="Disordered" evidence="3">
    <location>
        <begin position="1"/>
        <end position="32"/>
    </location>
</feature>
<sequence length="156" mass="18382">MPRPIKRVLTNEAGEPIVPTNAKKPRKVKPVPKEDDDIYEVEQILDSRQKGQQFLVKWVGYTKRTWEPRANILDYSLIKDFEEFKKWQESTKKLGKRSKLDKNAKVEKIVRSRKVKGVKKLLVKFENSSEYEVHDAKKVFSKHPNLRDEFVDEDDA</sequence>
<dbReference type="InterPro" id="IPR016197">
    <property type="entry name" value="Chromo-like_dom_sf"/>
</dbReference>
<keyword evidence="2" id="KW-0539">Nucleus</keyword>
<dbReference type="InterPro" id="IPR000953">
    <property type="entry name" value="Chromo/chromo_shadow_dom"/>
</dbReference>
<evidence type="ECO:0000256" key="1">
    <source>
        <dbReference type="ARBA" id="ARBA00004123"/>
    </source>
</evidence>